<name>A0AAU9DBY4_9FUSO</name>
<evidence type="ECO:0000256" key="2">
    <source>
        <dbReference type="PIRSR" id="PIRSR606225-1"/>
    </source>
</evidence>
<dbReference type="InterPro" id="IPR006145">
    <property type="entry name" value="PsdUridine_synth_RsuA/RluA"/>
</dbReference>
<dbReference type="EC" id="5.4.99.-" evidence="3"/>
<dbReference type="InterPro" id="IPR020103">
    <property type="entry name" value="PsdUridine_synth_cat_dom_sf"/>
</dbReference>
<evidence type="ECO:0000313" key="5">
    <source>
        <dbReference type="EMBL" id="BDU49787.1"/>
    </source>
</evidence>
<dbReference type="CDD" id="cd02869">
    <property type="entry name" value="PseudoU_synth_RluA_like"/>
    <property type="match status" value="1"/>
</dbReference>
<dbReference type="InterPro" id="IPR050188">
    <property type="entry name" value="RluA_PseudoU_synthase"/>
</dbReference>
<evidence type="ECO:0000256" key="3">
    <source>
        <dbReference type="RuleBase" id="RU362028"/>
    </source>
</evidence>
<dbReference type="InterPro" id="IPR006225">
    <property type="entry name" value="PsdUridine_synth_RluC/D"/>
</dbReference>
<dbReference type="KEGG" id="haby:HLVA_03560"/>
<sequence>MKKYFVKKDYKGYAVFDYLKEVEGFSSRLLRNAKVYVNKKNAKPNKKLRYRDSIWVLEKEKSTNIKPIKLNLDIAYEDNELLIVNKEPFLITHPTLKKVDITLANGIVYYFKNKNINMVPRFYNRLDMNTSGLIIIAKSGFAQGFLQNRGEVKKYYVTVVKGIINEDEFTIEKNIGVSEGGIKREINENGQYAKTVFKVLNRNIEKDVTLVEAQLFTGRTHQIRVHLSSIGHPILGDTLYGGEDLRVKRQLLHSYKAIFINPETKAIQKIESNFPEDIKKFI</sequence>
<feature type="active site" evidence="2">
    <location>
        <position position="127"/>
    </location>
</feature>
<dbReference type="PANTHER" id="PTHR21600">
    <property type="entry name" value="MITOCHONDRIAL RNA PSEUDOURIDINE SYNTHASE"/>
    <property type="match status" value="1"/>
</dbReference>
<dbReference type="Proteomes" id="UP001321582">
    <property type="component" value="Chromosome"/>
</dbReference>
<dbReference type="PANTHER" id="PTHR21600:SF44">
    <property type="entry name" value="RIBOSOMAL LARGE SUBUNIT PSEUDOURIDINE SYNTHASE D"/>
    <property type="match status" value="1"/>
</dbReference>
<keyword evidence="6" id="KW-1185">Reference proteome</keyword>
<accession>A0AAU9DBY4</accession>
<dbReference type="Pfam" id="PF00849">
    <property type="entry name" value="PseudoU_synth_2"/>
    <property type="match status" value="1"/>
</dbReference>
<protein>
    <recommendedName>
        <fullName evidence="3">Pseudouridine synthase</fullName>
        <ecNumber evidence="3">5.4.99.-</ecNumber>
    </recommendedName>
</protein>
<gene>
    <name evidence="5" type="ORF">HLVA_03560</name>
</gene>
<dbReference type="AlphaFoldDB" id="A0AAU9DBY4"/>
<dbReference type="GO" id="GO:0140098">
    <property type="term" value="F:catalytic activity, acting on RNA"/>
    <property type="evidence" value="ECO:0007669"/>
    <property type="project" value="UniProtKB-ARBA"/>
</dbReference>
<dbReference type="NCBIfam" id="TIGR00005">
    <property type="entry name" value="rluA_subfam"/>
    <property type="match status" value="1"/>
</dbReference>
<comment type="similarity">
    <text evidence="1 3">Belongs to the pseudouridine synthase RluA family.</text>
</comment>
<comment type="function">
    <text evidence="3">Responsible for synthesis of pseudouridine from uracil.</text>
</comment>
<reference evidence="5 6" key="1">
    <citation type="submission" date="2022-11" db="EMBL/GenBank/DDBJ databases">
        <title>Haliovirga abyssi gen. nov., sp. nov., a mesophilic fermentative bacterium isolated from the Iheya North hydrothermal field and the proposal of Haliovirgaceae fam. nov.</title>
        <authorList>
            <person name="Miyazaki U."/>
            <person name="Tame A."/>
            <person name="Miyazaki J."/>
            <person name="Takai K."/>
            <person name="Sawayama S."/>
            <person name="Kitajima M."/>
            <person name="Okamoto A."/>
            <person name="Nakagawa S."/>
        </authorList>
    </citation>
    <scope>NUCLEOTIDE SEQUENCE [LARGE SCALE GENOMIC DNA]</scope>
    <source>
        <strain evidence="5 6">IC12</strain>
    </source>
</reference>
<dbReference type="GO" id="GO:0003723">
    <property type="term" value="F:RNA binding"/>
    <property type="evidence" value="ECO:0007669"/>
    <property type="project" value="InterPro"/>
</dbReference>
<dbReference type="EMBL" id="AP027059">
    <property type="protein sequence ID" value="BDU49787.1"/>
    <property type="molecule type" value="Genomic_DNA"/>
</dbReference>
<organism evidence="5 6">
    <name type="scientific">Haliovirga abyssi</name>
    <dbReference type="NCBI Taxonomy" id="2996794"/>
    <lineage>
        <taxon>Bacteria</taxon>
        <taxon>Fusobacteriati</taxon>
        <taxon>Fusobacteriota</taxon>
        <taxon>Fusobacteriia</taxon>
        <taxon>Fusobacteriales</taxon>
        <taxon>Haliovirgaceae</taxon>
        <taxon>Haliovirga</taxon>
    </lineage>
</organism>
<keyword evidence="3" id="KW-0413">Isomerase</keyword>
<dbReference type="GO" id="GO:0000455">
    <property type="term" value="P:enzyme-directed rRNA pseudouridine synthesis"/>
    <property type="evidence" value="ECO:0007669"/>
    <property type="project" value="TreeGrafter"/>
</dbReference>
<comment type="catalytic activity">
    <reaction evidence="3">
        <text>a uridine in RNA = a pseudouridine in RNA</text>
        <dbReference type="Rhea" id="RHEA:48348"/>
        <dbReference type="Rhea" id="RHEA-COMP:12068"/>
        <dbReference type="Rhea" id="RHEA-COMP:12069"/>
        <dbReference type="ChEBI" id="CHEBI:65314"/>
        <dbReference type="ChEBI" id="CHEBI:65315"/>
    </reaction>
</comment>
<dbReference type="RefSeq" id="WP_307904731.1">
    <property type="nucleotide sequence ID" value="NZ_AP027059.1"/>
</dbReference>
<evidence type="ECO:0000313" key="6">
    <source>
        <dbReference type="Proteomes" id="UP001321582"/>
    </source>
</evidence>
<dbReference type="Gene3D" id="3.30.2350.10">
    <property type="entry name" value="Pseudouridine synthase"/>
    <property type="match status" value="1"/>
</dbReference>
<proteinExistence type="inferred from homology"/>
<dbReference type="GO" id="GO:0009982">
    <property type="term" value="F:pseudouridine synthase activity"/>
    <property type="evidence" value="ECO:0007669"/>
    <property type="project" value="InterPro"/>
</dbReference>
<evidence type="ECO:0000256" key="1">
    <source>
        <dbReference type="ARBA" id="ARBA00010876"/>
    </source>
</evidence>
<feature type="domain" description="Pseudouridine synthase RsuA/RluA-like" evidence="4">
    <location>
        <begin position="81"/>
        <end position="229"/>
    </location>
</feature>
<dbReference type="SUPFAM" id="SSF55120">
    <property type="entry name" value="Pseudouridine synthase"/>
    <property type="match status" value="1"/>
</dbReference>
<evidence type="ECO:0000259" key="4">
    <source>
        <dbReference type="Pfam" id="PF00849"/>
    </source>
</evidence>